<gene>
    <name evidence="3" type="ORF">BB558_000290</name>
</gene>
<dbReference type="GO" id="GO:0004806">
    <property type="term" value="F:triacylglycerol lipase activity"/>
    <property type="evidence" value="ECO:0007669"/>
    <property type="project" value="TreeGrafter"/>
</dbReference>
<proteinExistence type="predicted"/>
<evidence type="ECO:0000313" key="3">
    <source>
        <dbReference type="EMBL" id="PWA03571.1"/>
    </source>
</evidence>
<evidence type="ECO:0000256" key="1">
    <source>
        <dbReference type="SAM" id="MobiDB-lite"/>
    </source>
</evidence>
<dbReference type="SUPFAM" id="SSF53474">
    <property type="entry name" value="alpha/beta-Hydrolases"/>
    <property type="match status" value="1"/>
</dbReference>
<feature type="compositionally biased region" description="Basic and acidic residues" evidence="1">
    <location>
        <begin position="866"/>
        <end position="879"/>
    </location>
</feature>
<dbReference type="PANTHER" id="PTHR23025">
    <property type="entry name" value="TRIACYLGLYCEROL LIPASE"/>
    <property type="match status" value="1"/>
</dbReference>
<feature type="compositionally biased region" description="Polar residues" evidence="1">
    <location>
        <begin position="477"/>
        <end position="490"/>
    </location>
</feature>
<feature type="compositionally biased region" description="Polar residues" evidence="1">
    <location>
        <begin position="1030"/>
        <end position="1042"/>
    </location>
</feature>
<feature type="compositionally biased region" description="Basic and acidic residues" evidence="1">
    <location>
        <begin position="689"/>
        <end position="706"/>
    </location>
</feature>
<name>A0A2U1JER0_SMIAN</name>
<dbReference type="GO" id="GO:0019433">
    <property type="term" value="P:triglyceride catabolic process"/>
    <property type="evidence" value="ECO:0007669"/>
    <property type="project" value="TreeGrafter"/>
</dbReference>
<dbReference type="InterPro" id="IPR013094">
    <property type="entry name" value="AB_hydrolase_3"/>
</dbReference>
<feature type="compositionally biased region" description="Polar residues" evidence="1">
    <location>
        <begin position="980"/>
        <end position="999"/>
    </location>
</feature>
<sequence length="1106" mass="126490">MIDYLLGKPSVRVRRIQAITVALLATFLLRKKKTPLAIGKVEDYLKKFSLWKIMIVWSVIIHITNHFDDIFGLSAPEPLRQYYSRSFFRAAHFLTALDAGFWTAMFIKPKILRDFASIAFGLYYLVNPKRAEEKVRKFRSLITTEHMRVSWGKGSDNPFIRTLRWLKTKKLSVHYCTYIPNKVGDSEIHHQICKKHYFKPWNYRWWFNYDQSFGIENGIKSSESNRVPRFMNVDPENFNEKFKSNKDRHAEQNFTDLKPALCYIMYANNPENYKKTKNIILNFPGGGFVSMSPPCHDDYLSIWASMVDAIVVSVDYAKSPEYPYPYAIDQCFEIPRNLVACTMFKIIESKEQLPVPKGLVFIYAVLDFELRAWMSKKEMALMEGVTSSVTQNPRKRNKTSAALILESKDHLLYKSPLAISKDSSAYQSTSLSWSNTNKTLADRIVMIKDDENNQVEDYMKDLIPVDDLQNDDKGAKKSSNGFNRPQSAHNQPDKNVSFEESKENESSENKSMLRSELNQYIDNDFSQYFYSKKPTENGESFEEVEHKGLYMTSRFSYFEDMVLTPEMMRAMAIMYIGPNSRPDFQNDYYLSPIVAPDEILEKFPNTYFMCGEKDPLVDDTIIFAGKIRDAKAKLELKSQGLEEMKLSVERKKVLKANSIHTKDSSDESFLQNKKVSLGKDHKIKNKKNKHEEKVFNQKDKNEESTRKAKQRSSSISKYKPYQRPGRSNVFAKQNFGETVDLNRKRFYIGDSSNPTSAETSDTDDSSKHGTFTTKSRKNTIRSLWMTKYDESPKSLETKNNKSEEKPQGIIKRLRSVASFIVPNIRKEESSSEGSRNTDATKEYINSRSASNISFVKEESDYADSSSGKRSERLKTEKRPVSRQSFFSDTNVAESNLSSTVIKVKILEGMSHGFMQMGAVFPEAQSAIKTIGGWINELHCGNNQKTSSLSRCGSAFSIHSKDGNLTESDKPQLYMHKNDNKQAQTEKINNGNKSGQNRTNKTLEKDNLQSESAQRGDGTITEKDKVLNPKNFKQPQFDTNINGSKVPLEPGTTKKDKDIVVSSLKNKGGNNSPGSAAVDRHGNVVVTSAEMIRRRENHIMDNLNGKN</sequence>
<dbReference type="EMBL" id="MBFU01000011">
    <property type="protein sequence ID" value="PWA03571.1"/>
    <property type="molecule type" value="Genomic_DNA"/>
</dbReference>
<dbReference type="GO" id="GO:0004771">
    <property type="term" value="F:sterol ester esterase activity"/>
    <property type="evidence" value="ECO:0007669"/>
    <property type="project" value="TreeGrafter"/>
</dbReference>
<dbReference type="AlphaFoldDB" id="A0A2U1JER0"/>
<feature type="region of interest" description="Disordered" evidence="1">
    <location>
        <begin position="980"/>
        <end position="1054"/>
    </location>
</feature>
<feature type="region of interest" description="Disordered" evidence="1">
    <location>
        <begin position="464"/>
        <end position="512"/>
    </location>
</feature>
<dbReference type="PANTHER" id="PTHR23025:SF3">
    <property type="entry name" value="HORMONE-SENSITIVE LIPASE"/>
    <property type="match status" value="1"/>
</dbReference>
<evidence type="ECO:0000313" key="4">
    <source>
        <dbReference type="Proteomes" id="UP000245591"/>
    </source>
</evidence>
<feature type="region of interest" description="Disordered" evidence="1">
    <location>
        <begin position="857"/>
        <end position="883"/>
    </location>
</feature>
<dbReference type="Proteomes" id="UP000245591">
    <property type="component" value="Unassembled WGS sequence"/>
</dbReference>
<comment type="caution">
    <text evidence="3">The sequence shown here is derived from an EMBL/GenBank/DDBJ whole genome shotgun (WGS) entry which is preliminary data.</text>
</comment>
<feature type="region of interest" description="Disordered" evidence="1">
    <location>
        <begin position="746"/>
        <end position="774"/>
    </location>
</feature>
<dbReference type="Pfam" id="PF07859">
    <property type="entry name" value="Abhydrolase_3"/>
    <property type="match status" value="2"/>
</dbReference>
<evidence type="ECO:0000259" key="2">
    <source>
        <dbReference type="Pfam" id="PF07859"/>
    </source>
</evidence>
<dbReference type="InterPro" id="IPR029058">
    <property type="entry name" value="AB_hydrolase_fold"/>
</dbReference>
<keyword evidence="4" id="KW-1185">Reference proteome</keyword>
<feature type="compositionally biased region" description="Basic and acidic residues" evidence="1">
    <location>
        <begin position="496"/>
        <end position="512"/>
    </location>
</feature>
<feature type="region of interest" description="Disordered" evidence="1">
    <location>
        <begin position="676"/>
        <end position="733"/>
    </location>
</feature>
<dbReference type="GO" id="GO:0005829">
    <property type="term" value="C:cytosol"/>
    <property type="evidence" value="ECO:0007669"/>
    <property type="project" value="TreeGrafter"/>
</dbReference>
<reference evidence="3 4" key="1">
    <citation type="journal article" date="2018" name="MBio">
        <title>Comparative Genomics Reveals the Core Gene Toolbox for the Fungus-Insect Symbiosis.</title>
        <authorList>
            <person name="Wang Y."/>
            <person name="Stata M."/>
            <person name="Wang W."/>
            <person name="Stajich J.E."/>
            <person name="White M.M."/>
            <person name="Moncalvo J.M."/>
        </authorList>
    </citation>
    <scope>NUCLEOTIDE SEQUENCE [LARGE SCALE GENOMIC DNA]</scope>
    <source>
        <strain evidence="3 4">AUS-126-30</strain>
    </source>
</reference>
<accession>A0A2U1JER0</accession>
<organism evidence="3 4">
    <name type="scientific">Smittium angustum</name>
    <dbReference type="NCBI Taxonomy" id="133377"/>
    <lineage>
        <taxon>Eukaryota</taxon>
        <taxon>Fungi</taxon>
        <taxon>Fungi incertae sedis</taxon>
        <taxon>Zoopagomycota</taxon>
        <taxon>Kickxellomycotina</taxon>
        <taxon>Harpellomycetes</taxon>
        <taxon>Harpellales</taxon>
        <taxon>Legeriomycetaceae</taxon>
        <taxon>Smittium</taxon>
    </lineage>
</organism>
<protein>
    <recommendedName>
        <fullName evidence="2">Alpha/beta hydrolase fold-3 domain-containing protein</fullName>
    </recommendedName>
</protein>
<dbReference type="Gene3D" id="3.40.50.1820">
    <property type="entry name" value="alpha/beta hydrolase"/>
    <property type="match status" value="2"/>
</dbReference>
<feature type="domain" description="Alpha/beta hydrolase fold-3" evidence="2">
    <location>
        <begin position="559"/>
        <end position="637"/>
    </location>
</feature>
<feature type="domain" description="Alpha/beta hydrolase fold-3" evidence="2">
    <location>
        <begin position="281"/>
        <end position="338"/>
    </location>
</feature>